<reference evidence="1 2" key="1">
    <citation type="journal article" date="2018" name="Biotechnol. Biofuels">
        <title>Integrative visual omics of the white-rot fungus Polyporus brumalis exposes the biotechnological potential of its oxidative enzymes for delignifying raw plant biomass.</title>
        <authorList>
            <person name="Miyauchi S."/>
            <person name="Rancon A."/>
            <person name="Drula E."/>
            <person name="Hage H."/>
            <person name="Chaduli D."/>
            <person name="Favel A."/>
            <person name="Grisel S."/>
            <person name="Henrissat B."/>
            <person name="Herpoel-Gimbert I."/>
            <person name="Ruiz-Duenas F.J."/>
            <person name="Chevret D."/>
            <person name="Hainaut M."/>
            <person name="Lin J."/>
            <person name="Wang M."/>
            <person name="Pangilinan J."/>
            <person name="Lipzen A."/>
            <person name="Lesage-Meessen L."/>
            <person name="Navarro D."/>
            <person name="Riley R."/>
            <person name="Grigoriev I.V."/>
            <person name="Zhou S."/>
            <person name="Raouche S."/>
            <person name="Rosso M.N."/>
        </authorList>
    </citation>
    <scope>NUCLEOTIDE SEQUENCE [LARGE SCALE GENOMIC DNA]</scope>
    <source>
        <strain evidence="1 2">BRFM 1820</strain>
    </source>
</reference>
<evidence type="ECO:0000313" key="1">
    <source>
        <dbReference type="EMBL" id="RDX49726.1"/>
    </source>
</evidence>
<evidence type="ECO:0008006" key="3">
    <source>
        <dbReference type="Google" id="ProtNLM"/>
    </source>
</evidence>
<gene>
    <name evidence="1" type="ORF">OH76DRAFT_508708</name>
</gene>
<evidence type="ECO:0000313" key="2">
    <source>
        <dbReference type="Proteomes" id="UP000256964"/>
    </source>
</evidence>
<organism evidence="1 2">
    <name type="scientific">Lentinus brumalis</name>
    <dbReference type="NCBI Taxonomy" id="2498619"/>
    <lineage>
        <taxon>Eukaryota</taxon>
        <taxon>Fungi</taxon>
        <taxon>Dikarya</taxon>
        <taxon>Basidiomycota</taxon>
        <taxon>Agaricomycotina</taxon>
        <taxon>Agaricomycetes</taxon>
        <taxon>Polyporales</taxon>
        <taxon>Polyporaceae</taxon>
        <taxon>Lentinus</taxon>
    </lineage>
</organism>
<sequence length="430" mass="48672">MRNVQHYLRPVRYRKHEPGASSASLHACTLVSKCWYELSRRHKFAIVKVTDRNGRFEGFFSFCYAQPDVVTHIRELTFVGGGERMVDWGVKPFVFRYEAFMWILPSLKSLRKLTFRDVEVLGELGLHGAPVAARAPLACIDVLEYRLGHVQAGPHFLMVLSSLLSVTSVGTLKISGQVHRRGVDVGVRSLVSLRRLVLLEVDFLGEHVGFLERILAPGTLRSVTIQCNRIGASRPQSRALSRFLSSDVARNLISIDLDLGEGVKPDDIPEFTRPMLGAALAACTQLMYLRLGIFGWYHSSYGFGESEFYIPMPQPPMLVPLLTTLPPTFRILVLRLRVRCSEVGDWWADCVPYWDLDKLDDIFAPRTGRFPNLENIIFDVHPDEGNCCVKTVEEYDAPLLPELQAAGMLRTRIVREPWMRALGYPFHCQA</sequence>
<accession>A0A371DB23</accession>
<dbReference type="OrthoDB" id="2756637at2759"/>
<name>A0A371DB23_9APHY</name>
<dbReference type="AlphaFoldDB" id="A0A371DB23"/>
<proteinExistence type="predicted"/>
<dbReference type="EMBL" id="KZ857403">
    <property type="protein sequence ID" value="RDX49726.1"/>
    <property type="molecule type" value="Genomic_DNA"/>
</dbReference>
<protein>
    <recommendedName>
        <fullName evidence="3">F-box domain-containing protein</fullName>
    </recommendedName>
</protein>
<keyword evidence="2" id="KW-1185">Reference proteome</keyword>
<dbReference type="Proteomes" id="UP000256964">
    <property type="component" value="Unassembled WGS sequence"/>
</dbReference>